<evidence type="ECO:0000256" key="6">
    <source>
        <dbReference type="SAM" id="Phobius"/>
    </source>
</evidence>
<feature type="transmembrane region" description="Helical" evidence="6">
    <location>
        <begin position="213"/>
        <end position="236"/>
    </location>
</feature>
<organism evidence="7 8">
    <name type="scientific">Knufia obscura</name>
    <dbReference type="NCBI Taxonomy" id="1635080"/>
    <lineage>
        <taxon>Eukaryota</taxon>
        <taxon>Fungi</taxon>
        <taxon>Dikarya</taxon>
        <taxon>Ascomycota</taxon>
        <taxon>Pezizomycotina</taxon>
        <taxon>Eurotiomycetes</taxon>
        <taxon>Chaetothyriomycetidae</taxon>
        <taxon>Chaetothyriales</taxon>
        <taxon>Trichomeriaceae</taxon>
        <taxon>Knufia</taxon>
    </lineage>
</organism>
<dbReference type="PANTHER" id="PTHR12570:SF92">
    <property type="entry name" value="SPICHTHYIN, ISOFORM B"/>
    <property type="match status" value="1"/>
</dbReference>
<protein>
    <recommendedName>
        <fullName evidence="9">DUF803-domain-containing protein</fullName>
    </recommendedName>
</protein>
<dbReference type="InterPro" id="IPR008521">
    <property type="entry name" value="Mg_trans_NIPA"/>
</dbReference>
<gene>
    <name evidence="7" type="ORF">PMZ80_002157</name>
</gene>
<dbReference type="PANTHER" id="PTHR12570">
    <property type="match status" value="1"/>
</dbReference>
<feature type="transmembrane region" description="Helical" evidence="6">
    <location>
        <begin position="44"/>
        <end position="63"/>
    </location>
</feature>
<reference evidence="7 8" key="1">
    <citation type="journal article" date="2023" name="Res Sq">
        <title>Genomic and morphological characterization of Knufia obscura isolated from the Mars 2020 spacecraft assembly facility.</title>
        <authorList>
            <person name="Chander A.M."/>
            <person name="Teixeira M.M."/>
            <person name="Singh N.K."/>
            <person name="Williams M.P."/>
            <person name="Parker C.W."/>
            <person name="Leo P."/>
            <person name="Stajich J.E."/>
            <person name="Torok T."/>
            <person name="Tighe S."/>
            <person name="Mason C.E."/>
            <person name="Venkateswaran K."/>
        </authorList>
    </citation>
    <scope>NUCLEOTIDE SEQUENCE [LARGE SCALE GENOMIC DNA]</scope>
    <source>
        <strain evidence="7 8">CCFEE 5817</strain>
    </source>
</reference>
<dbReference type="Proteomes" id="UP001334248">
    <property type="component" value="Unassembled WGS sequence"/>
</dbReference>
<dbReference type="EMBL" id="JAVHJV010000002">
    <property type="protein sequence ID" value="KAK5944954.1"/>
    <property type="molecule type" value="Genomic_DNA"/>
</dbReference>
<evidence type="ECO:0000313" key="7">
    <source>
        <dbReference type="EMBL" id="KAK5944954.1"/>
    </source>
</evidence>
<proteinExistence type="predicted"/>
<keyword evidence="2 6" id="KW-0812">Transmembrane</keyword>
<feature type="compositionally biased region" description="Low complexity" evidence="5">
    <location>
        <begin position="771"/>
        <end position="783"/>
    </location>
</feature>
<evidence type="ECO:0000256" key="4">
    <source>
        <dbReference type="ARBA" id="ARBA00023136"/>
    </source>
</evidence>
<feature type="transmembrane region" description="Helical" evidence="6">
    <location>
        <begin position="89"/>
        <end position="108"/>
    </location>
</feature>
<evidence type="ECO:0000256" key="1">
    <source>
        <dbReference type="ARBA" id="ARBA00004477"/>
    </source>
</evidence>
<dbReference type="SUPFAM" id="SSF103481">
    <property type="entry name" value="Multidrug resistance efflux transporter EmrE"/>
    <property type="match status" value="1"/>
</dbReference>
<sequence length="906" mass="99230">MPLLEDLDSSSLHLLYTAHNLIARNETTNGTTTETAARPPVYKVIGLSLAVASGLFIGVSFVLKKMGLLKANVKYNEEAGEGYGYLKNAYWWGGMTLMIVGEVCNFVAYAFTDAILVTPLGALSVVVTTILSAIFLKERLSFVGKVGCFNCIIGSVVIVLNAPEQSAVADIQEMQKFVIAPGFLSYAGVIILGSVFIALWVGPRYGKKSMFVYLSICSLIGGLSVVATQGLGAAVIAAVDRGNQFNQWFLYVLLVFVIATLVTEIIYLNKALNIFNAALVTPTYYVFFTSTTIITSAILFRGFHGTAVTITTVIMGFLQICSGVVLLQLSKSAKDVPDAAVFKGDLNQVREVAEQEHPESEPKADAIRGAASIIRRLSTPRQKMEQQEAKRLREEKAAEHLEPLKENEIAEWDGLRRRKTVIGSGPTASPIARRKTVHPPLGMTHFPDEHEQDTNEGGHKFLANVRERAHIILHPNQRHNNEDDDMDPAGMQSPVQPVALTSIHFKSADANSPALPYGPGSFEEAQEHIYGHAVSQKRKPIPSPRSKPLPKSPAPSSAGLQVPEGAKRQFSFSNMFRHSRQSGHSTDEPVRPPTAASHAEKKAKKNGTEEERLGLVKGDSSRPLMADSSPEQRRDPPLHLARSDSPEAPETASLYDNYPYTQSHRYHRSASPDTMSDDGVQSDDDSWQAPNPAYQQRPAQPFSFSSSDPVPEEQTPQRPPSRNRPKPPAIYTPPPPIPQSQTRDFAQSSERVPQVPPVNQGTRRLIIGQNPPQAQPQAQPQPQHLSVRSPPSLDPPVQFHPTPQSAHRYTRDLSPIVGGQSQEDVTLSETSLPSSMMGRGRPMREDNDSESPSRSDGSRGDGNGNAMGKERFAEQSARERAERRDRAKRRNYGAGVGSARQSMDFS</sequence>
<feature type="compositionally biased region" description="Polar residues" evidence="5">
    <location>
        <begin position="819"/>
        <end position="834"/>
    </location>
</feature>
<dbReference type="GeneID" id="89995606"/>
<feature type="compositionally biased region" description="Polar residues" evidence="5">
    <location>
        <begin position="739"/>
        <end position="762"/>
    </location>
</feature>
<feature type="compositionally biased region" description="Pro residues" evidence="5">
    <location>
        <begin position="541"/>
        <end position="553"/>
    </location>
</feature>
<feature type="transmembrane region" description="Helical" evidence="6">
    <location>
        <begin position="142"/>
        <end position="163"/>
    </location>
</feature>
<feature type="compositionally biased region" description="Polar residues" evidence="5">
    <location>
        <begin position="693"/>
        <end position="708"/>
    </location>
</feature>
<dbReference type="Pfam" id="PF05653">
    <property type="entry name" value="Mg_trans_NIPA"/>
    <property type="match status" value="1"/>
</dbReference>
<comment type="subcellular location">
    <subcellularLocation>
        <location evidence="1">Endoplasmic reticulum membrane</location>
        <topology evidence="1">Multi-pass membrane protein</topology>
    </subcellularLocation>
</comment>
<feature type="compositionally biased region" description="Basic and acidic residues" evidence="5">
    <location>
        <begin position="842"/>
        <end position="859"/>
    </location>
</feature>
<evidence type="ECO:0000313" key="8">
    <source>
        <dbReference type="Proteomes" id="UP001334248"/>
    </source>
</evidence>
<feature type="compositionally biased region" description="Basic and acidic residues" evidence="5">
    <location>
        <begin position="868"/>
        <end position="885"/>
    </location>
</feature>
<evidence type="ECO:0000256" key="5">
    <source>
        <dbReference type="SAM" id="MobiDB-lite"/>
    </source>
</evidence>
<feature type="compositionally biased region" description="Basic and acidic residues" evidence="5">
    <location>
        <begin position="630"/>
        <end position="645"/>
    </location>
</feature>
<evidence type="ECO:0008006" key="9">
    <source>
        <dbReference type="Google" id="ProtNLM"/>
    </source>
</evidence>
<evidence type="ECO:0000256" key="2">
    <source>
        <dbReference type="ARBA" id="ARBA00022692"/>
    </source>
</evidence>
<keyword evidence="4 6" id="KW-0472">Membrane</keyword>
<keyword evidence="8" id="KW-1185">Reference proteome</keyword>
<evidence type="ECO:0000256" key="3">
    <source>
        <dbReference type="ARBA" id="ARBA00022989"/>
    </source>
</evidence>
<keyword evidence="3 6" id="KW-1133">Transmembrane helix</keyword>
<feature type="transmembrane region" description="Helical" evidence="6">
    <location>
        <begin position="274"/>
        <end position="300"/>
    </location>
</feature>
<feature type="transmembrane region" description="Helical" evidence="6">
    <location>
        <begin position="183"/>
        <end position="201"/>
    </location>
</feature>
<accession>A0ABR0RWI2</accession>
<feature type="transmembrane region" description="Helical" evidence="6">
    <location>
        <begin position="248"/>
        <end position="267"/>
    </location>
</feature>
<feature type="transmembrane region" description="Helical" evidence="6">
    <location>
        <begin position="114"/>
        <end position="135"/>
    </location>
</feature>
<dbReference type="InterPro" id="IPR037185">
    <property type="entry name" value="EmrE-like"/>
</dbReference>
<feature type="compositionally biased region" description="Pro residues" evidence="5">
    <location>
        <begin position="726"/>
        <end position="738"/>
    </location>
</feature>
<name>A0ABR0RWI2_9EURO</name>
<comment type="caution">
    <text evidence="7">The sequence shown here is derived from an EMBL/GenBank/DDBJ whole genome shotgun (WGS) entry which is preliminary data.</text>
</comment>
<feature type="region of interest" description="Disordered" evidence="5">
    <location>
        <begin position="578"/>
        <end position="906"/>
    </location>
</feature>
<dbReference type="Gene3D" id="1.10.3730.20">
    <property type="match status" value="1"/>
</dbReference>
<dbReference type="RefSeq" id="XP_064733044.1">
    <property type="nucleotide sequence ID" value="XM_064870591.1"/>
</dbReference>
<feature type="region of interest" description="Disordered" evidence="5">
    <location>
        <begin position="533"/>
        <end position="564"/>
    </location>
</feature>